<dbReference type="Gene3D" id="2.160.20.120">
    <property type="match status" value="1"/>
</dbReference>
<accession>A0A927CPN7</accession>
<feature type="signal peptide" evidence="1">
    <location>
        <begin position="1"/>
        <end position="29"/>
    </location>
</feature>
<evidence type="ECO:0000313" key="4">
    <source>
        <dbReference type="Proteomes" id="UP000632125"/>
    </source>
</evidence>
<keyword evidence="1" id="KW-0732">Signal</keyword>
<dbReference type="RefSeq" id="WP_190866156.1">
    <property type="nucleotide sequence ID" value="NZ_JACXIY010000038.1"/>
</dbReference>
<evidence type="ECO:0000259" key="2">
    <source>
        <dbReference type="Pfam" id="PF13349"/>
    </source>
</evidence>
<reference evidence="3" key="1">
    <citation type="submission" date="2020-09" db="EMBL/GenBank/DDBJ databases">
        <title>A novel bacterium of genus Paenibacillus, isolated from South China Sea.</title>
        <authorList>
            <person name="Huang H."/>
            <person name="Mo K."/>
            <person name="Hu Y."/>
        </authorList>
    </citation>
    <scope>NUCLEOTIDE SEQUENCE</scope>
    <source>
        <strain evidence="3">IB182493</strain>
    </source>
</reference>
<name>A0A927CPN7_9BACL</name>
<dbReference type="AlphaFoldDB" id="A0A927CPN7"/>
<proteinExistence type="predicted"/>
<dbReference type="InterPro" id="IPR025164">
    <property type="entry name" value="Toastrack_DUF4097"/>
</dbReference>
<gene>
    <name evidence="3" type="ORF">IDH41_25395</name>
</gene>
<dbReference type="Pfam" id="PF13349">
    <property type="entry name" value="DUF4097"/>
    <property type="match status" value="1"/>
</dbReference>
<dbReference type="Proteomes" id="UP000632125">
    <property type="component" value="Unassembled WGS sequence"/>
</dbReference>
<feature type="domain" description="DUF4097" evidence="2">
    <location>
        <begin position="142"/>
        <end position="271"/>
    </location>
</feature>
<dbReference type="EMBL" id="JACXIY010000038">
    <property type="protein sequence ID" value="MBD2871918.1"/>
    <property type="molecule type" value="Genomic_DNA"/>
</dbReference>
<protein>
    <submittedName>
        <fullName evidence="3">DUF4097 family beta strand repeat protein</fullName>
    </submittedName>
</protein>
<evidence type="ECO:0000256" key="1">
    <source>
        <dbReference type="SAM" id="SignalP"/>
    </source>
</evidence>
<comment type="caution">
    <text evidence="3">The sequence shown here is derived from an EMBL/GenBank/DDBJ whole genome shotgun (WGS) entry which is preliminary data.</text>
</comment>
<dbReference type="PROSITE" id="PS51257">
    <property type="entry name" value="PROKAR_LIPOPROTEIN"/>
    <property type="match status" value="1"/>
</dbReference>
<feature type="chain" id="PRO_5039503963" evidence="1">
    <location>
        <begin position="30"/>
        <end position="274"/>
    </location>
</feature>
<evidence type="ECO:0000313" key="3">
    <source>
        <dbReference type="EMBL" id="MBD2871918.1"/>
    </source>
</evidence>
<keyword evidence="4" id="KW-1185">Reference proteome</keyword>
<organism evidence="3 4">
    <name type="scientific">Paenibacillus arenilitoris</name>
    <dbReference type="NCBI Taxonomy" id="2772299"/>
    <lineage>
        <taxon>Bacteria</taxon>
        <taxon>Bacillati</taxon>
        <taxon>Bacillota</taxon>
        <taxon>Bacilli</taxon>
        <taxon>Bacillales</taxon>
        <taxon>Paenibacillaceae</taxon>
        <taxon>Paenibacillus</taxon>
    </lineage>
</organism>
<sequence>MRNYIQMGKFMLLAMVAIGLASCSSPVTSLTGAVENAVIGEASGSGEPESRGKETFEADAFDSIRVAAEAMEIFVTRGTGDSAEAELLVDDTIKSRFSFEAKIKSRALVIDVEEKEPSGLFNKGVQEGERKLLISLPDKTYDEVKIESSFGIVAASDLNSDKLDIQVDAGTIRLNQVTGEMTLKTNAGDIEVEGLKLERDLSASADVGEIRIRLDEAPEAAEIDLRTDVGEATAELSDIDYSKNAANEKVGTIGSKGARIEAHTSVGAVRVDTE</sequence>